<dbReference type="SUPFAM" id="SSF82866">
    <property type="entry name" value="Multidrug efflux transporter AcrB transmembrane domain"/>
    <property type="match status" value="1"/>
</dbReference>
<sequence length="100" mass="11298">MELYLILAAIIAVAIALFAIQNATPVVVSFLLWRFESSLAVVIILAITAGIAITWLITIPSRIRRRRELGEKSRRVEELERRVKELEEILSQRQGPTSEA</sequence>
<dbReference type="PANTHER" id="PTHR41335:SF1">
    <property type="entry name" value="MEMBRANE PROTEIN"/>
    <property type="match status" value="1"/>
</dbReference>
<dbReference type="PANTHER" id="PTHR41335">
    <property type="entry name" value="MEMBRANE PROTEIN-RELATED"/>
    <property type="match status" value="1"/>
</dbReference>
<dbReference type="AlphaFoldDB" id="A0A6G7PWL9"/>
<dbReference type="InterPro" id="IPR010445">
    <property type="entry name" value="LapA_dom"/>
</dbReference>
<organism evidence="1 2">
    <name type="scientific">Thermosulfuriphilus ammonigenes</name>
    <dbReference type="NCBI Taxonomy" id="1936021"/>
    <lineage>
        <taxon>Bacteria</taxon>
        <taxon>Pseudomonadati</taxon>
        <taxon>Thermodesulfobacteriota</taxon>
        <taxon>Thermodesulfobacteria</taxon>
        <taxon>Thermodesulfobacteriales</taxon>
        <taxon>Thermodesulfobacteriaceae</taxon>
        <taxon>Thermosulfuriphilus</taxon>
    </lineage>
</organism>
<protein>
    <submittedName>
        <fullName evidence="1">LapA family protein</fullName>
    </submittedName>
</protein>
<evidence type="ECO:0000313" key="2">
    <source>
        <dbReference type="Proteomes" id="UP000502179"/>
    </source>
</evidence>
<dbReference type="GO" id="GO:0005886">
    <property type="term" value="C:plasma membrane"/>
    <property type="evidence" value="ECO:0007669"/>
    <property type="project" value="InterPro"/>
</dbReference>
<evidence type="ECO:0000313" key="1">
    <source>
        <dbReference type="EMBL" id="QIJ72052.1"/>
    </source>
</evidence>
<reference evidence="1 2" key="1">
    <citation type="submission" date="2020-02" db="EMBL/GenBank/DDBJ databases">
        <title>Genome analysis of Thermosulfuriphilus ammonigenes ST65T, an anaerobic thermophilic chemolithoautotrophic bacterium isolated from a deep-sea hydrothermal vent.</title>
        <authorList>
            <person name="Slobodkina G."/>
            <person name="Allioux M."/>
            <person name="Merkel A."/>
            <person name="Alain K."/>
            <person name="Jebbar M."/>
            <person name="Slobodkin A."/>
        </authorList>
    </citation>
    <scope>NUCLEOTIDE SEQUENCE [LARGE SCALE GENOMIC DNA]</scope>
    <source>
        <strain evidence="1 2">ST65</strain>
    </source>
</reference>
<dbReference type="Pfam" id="PF06305">
    <property type="entry name" value="LapA_dom"/>
    <property type="match status" value="1"/>
</dbReference>
<dbReference type="Proteomes" id="UP000502179">
    <property type="component" value="Chromosome"/>
</dbReference>
<proteinExistence type="predicted"/>
<keyword evidence="2" id="KW-1185">Reference proteome</keyword>
<dbReference type="EMBL" id="CP048877">
    <property type="protein sequence ID" value="QIJ72052.1"/>
    <property type="molecule type" value="Genomic_DNA"/>
</dbReference>
<name>A0A6G7PWL9_9BACT</name>
<dbReference type="KEGG" id="tav:G4V39_07135"/>
<dbReference type="RefSeq" id="WP_166032269.1">
    <property type="nucleotide sequence ID" value="NZ_CP048877.1"/>
</dbReference>
<gene>
    <name evidence="1" type="ORF">G4V39_07135</name>
</gene>
<accession>A0A6G7PWL9</accession>